<dbReference type="EMBL" id="JABCRI010000020">
    <property type="protein sequence ID" value="KAF8387921.1"/>
    <property type="molecule type" value="Genomic_DNA"/>
</dbReference>
<evidence type="ECO:0000313" key="3">
    <source>
        <dbReference type="Proteomes" id="UP000655225"/>
    </source>
</evidence>
<dbReference type="AlphaFoldDB" id="A0A834YLL8"/>
<comment type="caution">
    <text evidence="2">The sequence shown here is derived from an EMBL/GenBank/DDBJ whole genome shotgun (WGS) entry which is preliminary data.</text>
</comment>
<evidence type="ECO:0000313" key="2">
    <source>
        <dbReference type="EMBL" id="KAF8387921.1"/>
    </source>
</evidence>
<feature type="compositionally biased region" description="Pro residues" evidence="1">
    <location>
        <begin position="8"/>
        <end position="48"/>
    </location>
</feature>
<sequence>MGPGGPGGGPPGPGGPGWGPPGPGPFPGPGGPGWGPPGPGPFPGPGGPGPLPGPGGFFCASMPCAVAGCYKTVLVVPLVLRAHLVLPAHLVGHQGRLPSDSVILVLQYMYVYMWVCVDALL</sequence>
<gene>
    <name evidence="2" type="ORF">HHK36_026583</name>
</gene>
<proteinExistence type="predicted"/>
<dbReference type="Proteomes" id="UP000655225">
    <property type="component" value="Unassembled WGS sequence"/>
</dbReference>
<protein>
    <submittedName>
        <fullName evidence="2">Uncharacterized protein</fullName>
    </submittedName>
</protein>
<evidence type="ECO:0000256" key="1">
    <source>
        <dbReference type="SAM" id="MobiDB-lite"/>
    </source>
</evidence>
<feature type="region of interest" description="Disordered" evidence="1">
    <location>
        <begin position="1"/>
        <end position="48"/>
    </location>
</feature>
<keyword evidence="3" id="KW-1185">Reference proteome</keyword>
<reference evidence="2 3" key="1">
    <citation type="submission" date="2020-04" db="EMBL/GenBank/DDBJ databases">
        <title>Plant Genome Project.</title>
        <authorList>
            <person name="Zhang R.-G."/>
        </authorList>
    </citation>
    <scope>NUCLEOTIDE SEQUENCE [LARGE SCALE GENOMIC DNA]</scope>
    <source>
        <strain evidence="2">YNK0</strain>
        <tissue evidence="2">Leaf</tissue>
    </source>
</reference>
<name>A0A834YLL8_TETSI</name>
<organism evidence="2 3">
    <name type="scientific">Tetracentron sinense</name>
    <name type="common">Spur-leaf</name>
    <dbReference type="NCBI Taxonomy" id="13715"/>
    <lineage>
        <taxon>Eukaryota</taxon>
        <taxon>Viridiplantae</taxon>
        <taxon>Streptophyta</taxon>
        <taxon>Embryophyta</taxon>
        <taxon>Tracheophyta</taxon>
        <taxon>Spermatophyta</taxon>
        <taxon>Magnoliopsida</taxon>
        <taxon>Trochodendrales</taxon>
        <taxon>Trochodendraceae</taxon>
        <taxon>Tetracentron</taxon>
    </lineage>
</organism>
<accession>A0A834YLL8</accession>